<evidence type="ECO:0000313" key="2">
    <source>
        <dbReference type="EMBL" id="RRN44572.1"/>
    </source>
</evidence>
<dbReference type="PRINTS" id="PR00111">
    <property type="entry name" value="ABHYDROLASE"/>
</dbReference>
<dbReference type="PANTHER" id="PTHR43798:SF33">
    <property type="entry name" value="HYDROLASE, PUTATIVE (AFU_ORTHOLOGUE AFUA_2G14860)-RELATED"/>
    <property type="match status" value="1"/>
</dbReference>
<gene>
    <name evidence="2" type="ORF">EHV23_14970</name>
</gene>
<sequence length="262" mass="28688">MNTFNHWRGRHLDIEGASIYVEETGNPQGPALLCLPGGFGQIETWNALAPGLASTYRLIGIDSRGHGRSTLGSLPLTYRRLEDDVKAVVMHLGLSRYSIMGHSDGGIVALRLAADPANPVDHIVPIGAQWELPAGDPARAELGRITPAFWREHFPGNDVPHGVAAYEALNPEPDFERFARAVLNLWLSNGPDAYPNESIRAIRARTLLVHGEQDEFIPLTHTQAMLGRIDGASLLCLPLTGHSAHEERPGWLLPVLRTFLQT</sequence>
<evidence type="ECO:0000259" key="1">
    <source>
        <dbReference type="Pfam" id="PF12697"/>
    </source>
</evidence>
<keyword evidence="2" id="KW-0378">Hydrolase</keyword>
<dbReference type="SUPFAM" id="SSF53474">
    <property type="entry name" value="alpha/beta-Hydrolases"/>
    <property type="match status" value="1"/>
</dbReference>
<dbReference type="InterPro" id="IPR000073">
    <property type="entry name" value="AB_hydrolase_1"/>
</dbReference>
<proteinExistence type="predicted"/>
<keyword evidence="3" id="KW-1185">Reference proteome</keyword>
<dbReference type="Pfam" id="PF12697">
    <property type="entry name" value="Abhydrolase_6"/>
    <property type="match status" value="1"/>
</dbReference>
<dbReference type="EMBL" id="RRUE01000002">
    <property type="protein sequence ID" value="RRN44572.1"/>
    <property type="molecule type" value="Genomic_DNA"/>
</dbReference>
<dbReference type="AlphaFoldDB" id="A0A426FPD0"/>
<dbReference type="PANTHER" id="PTHR43798">
    <property type="entry name" value="MONOACYLGLYCEROL LIPASE"/>
    <property type="match status" value="1"/>
</dbReference>
<name>A0A426FPD0_9BURK</name>
<dbReference type="OrthoDB" id="9780765at2"/>
<evidence type="ECO:0000313" key="3">
    <source>
        <dbReference type="Proteomes" id="UP000270261"/>
    </source>
</evidence>
<dbReference type="Gene3D" id="3.40.50.1820">
    <property type="entry name" value="alpha/beta hydrolase"/>
    <property type="match status" value="1"/>
</dbReference>
<reference evidence="2 3" key="1">
    <citation type="submission" date="2018-11" db="EMBL/GenBank/DDBJ databases">
        <title>Genome sequencing of Lautropia sp. KCOM 2505 (= ChDC F240).</title>
        <authorList>
            <person name="Kook J.-K."/>
            <person name="Park S.-N."/>
            <person name="Lim Y.K."/>
        </authorList>
    </citation>
    <scope>NUCLEOTIDE SEQUENCE [LARGE SCALE GENOMIC DNA]</scope>
    <source>
        <strain evidence="2 3">KCOM 2505</strain>
    </source>
</reference>
<organism evidence="2 3">
    <name type="scientific">Lautropia dentalis</name>
    <dbReference type="NCBI Taxonomy" id="2490857"/>
    <lineage>
        <taxon>Bacteria</taxon>
        <taxon>Pseudomonadati</taxon>
        <taxon>Pseudomonadota</taxon>
        <taxon>Betaproteobacteria</taxon>
        <taxon>Burkholderiales</taxon>
        <taxon>Burkholderiaceae</taxon>
        <taxon>Lautropia</taxon>
    </lineage>
</organism>
<feature type="domain" description="AB hydrolase-1" evidence="1">
    <location>
        <begin position="32"/>
        <end position="252"/>
    </location>
</feature>
<comment type="caution">
    <text evidence="2">The sequence shown here is derived from an EMBL/GenBank/DDBJ whole genome shotgun (WGS) entry which is preliminary data.</text>
</comment>
<dbReference type="Proteomes" id="UP000270261">
    <property type="component" value="Unassembled WGS sequence"/>
</dbReference>
<dbReference type="RefSeq" id="WP_125096762.1">
    <property type="nucleotide sequence ID" value="NZ_RRUE01000002.1"/>
</dbReference>
<dbReference type="InterPro" id="IPR029058">
    <property type="entry name" value="AB_hydrolase_fold"/>
</dbReference>
<dbReference type="GO" id="GO:0016787">
    <property type="term" value="F:hydrolase activity"/>
    <property type="evidence" value="ECO:0007669"/>
    <property type="project" value="UniProtKB-KW"/>
</dbReference>
<accession>A0A426FPD0</accession>
<protein>
    <submittedName>
        <fullName evidence="2">Alpha/beta hydrolase</fullName>
    </submittedName>
</protein>
<dbReference type="InterPro" id="IPR050266">
    <property type="entry name" value="AB_hydrolase_sf"/>
</dbReference>
<dbReference type="GO" id="GO:0016020">
    <property type="term" value="C:membrane"/>
    <property type="evidence" value="ECO:0007669"/>
    <property type="project" value="TreeGrafter"/>
</dbReference>